<organism evidence="5 6">
    <name type="scientific">Nitrosospira multiformis</name>
    <dbReference type="NCBI Taxonomy" id="1231"/>
    <lineage>
        <taxon>Bacteria</taxon>
        <taxon>Pseudomonadati</taxon>
        <taxon>Pseudomonadota</taxon>
        <taxon>Betaproteobacteria</taxon>
        <taxon>Nitrosomonadales</taxon>
        <taxon>Nitrosomonadaceae</taxon>
        <taxon>Nitrosospira</taxon>
    </lineage>
</organism>
<keyword evidence="2 5" id="KW-0808">Transferase</keyword>
<dbReference type="Pfam" id="PF22624">
    <property type="entry name" value="AASDHPPT_N"/>
    <property type="match status" value="1"/>
</dbReference>
<proteinExistence type="inferred from homology"/>
<evidence type="ECO:0000259" key="4">
    <source>
        <dbReference type="Pfam" id="PF22624"/>
    </source>
</evidence>
<comment type="caution">
    <text evidence="5">The sequence shown here is derived from an EMBL/GenBank/DDBJ whole genome shotgun (WGS) entry which is preliminary data.</text>
</comment>
<keyword evidence="6" id="KW-1185">Reference proteome</keyword>
<accession>A0ABY0T7P1</accession>
<feature type="domain" description="4'-phosphopantetheinyl transferase" evidence="3">
    <location>
        <begin position="117"/>
        <end position="208"/>
    </location>
</feature>
<dbReference type="GO" id="GO:0016740">
    <property type="term" value="F:transferase activity"/>
    <property type="evidence" value="ECO:0007669"/>
    <property type="project" value="UniProtKB-KW"/>
</dbReference>
<evidence type="ECO:0000313" key="5">
    <source>
        <dbReference type="EMBL" id="SDQ39961.1"/>
    </source>
</evidence>
<dbReference type="InterPro" id="IPR055066">
    <property type="entry name" value="AASDHPPT_N"/>
</dbReference>
<evidence type="ECO:0000256" key="2">
    <source>
        <dbReference type="ARBA" id="ARBA00022679"/>
    </source>
</evidence>
<evidence type="ECO:0000256" key="1">
    <source>
        <dbReference type="ARBA" id="ARBA00010990"/>
    </source>
</evidence>
<dbReference type="PANTHER" id="PTHR12215">
    <property type="entry name" value="PHOSPHOPANTETHEINE TRANSFERASE"/>
    <property type="match status" value="1"/>
</dbReference>
<comment type="similarity">
    <text evidence="1">Belongs to the P-Pant transferase superfamily. Gsp/Sfp/HetI/AcpT family.</text>
</comment>
<evidence type="ECO:0000313" key="6">
    <source>
        <dbReference type="Proteomes" id="UP000183471"/>
    </source>
</evidence>
<sequence>MTSASATELPAGTVHLWYTSVPQARIPLDQYLSILDEEERCRAARFHFDRDRESFILARASLRCLLARYTGADPAQIRFKQDPYGKLYIHHPVSLVRFNVTHSGDCIVHAIAQGTDVGVDVEILRNSVELASISSYFAAGEQAWLLAADAQARDTRFFTLWTCKEAYIKALGRGLSKPLNSFEISFAEGGEPKILSDSEDGAHLSSWQLLLFEPRRNVLGCVAVDVASTRVELRDYDSGVLLRRIV</sequence>
<reference evidence="5 6" key="1">
    <citation type="submission" date="2016-10" db="EMBL/GenBank/DDBJ databases">
        <authorList>
            <person name="Varghese N."/>
            <person name="Submissions S."/>
        </authorList>
    </citation>
    <scope>NUCLEOTIDE SEQUENCE [LARGE SCALE GENOMIC DNA]</scope>
    <source>
        <strain evidence="5 6">Nl1</strain>
    </source>
</reference>
<dbReference type="Gene3D" id="3.90.470.20">
    <property type="entry name" value="4'-phosphopantetheinyl transferase domain"/>
    <property type="match status" value="2"/>
</dbReference>
<name>A0ABY0T7P1_9PROT</name>
<gene>
    <name evidence="5" type="ORF">SAMN05216402_0702</name>
</gene>
<dbReference type="EMBL" id="FNKY01000001">
    <property type="protein sequence ID" value="SDQ39961.1"/>
    <property type="molecule type" value="Genomic_DNA"/>
</dbReference>
<protein>
    <submittedName>
        <fullName evidence="5">4'-phosphopantetheinyl transferase</fullName>
    </submittedName>
</protein>
<dbReference type="Pfam" id="PF01648">
    <property type="entry name" value="ACPS"/>
    <property type="match status" value="1"/>
</dbReference>
<dbReference type="Proteomes" id="UP000183471">
    <property type="component" value="Unassembled WGS sequence"/>
</dbReference>
<dbReference type="PANTHER" id="PTHR12215:SF10">
    <property type="entry name" value="L-AMINOADIPATE-SEMIALDEHYDE DEHYDROGENASE-PHOSPHOPANTETHEINYL TRANSFERASE"/>
    <property type="match status" value="1"/>
</dbReference>
<dbReference type="InterPro" id="IPR037143">
    <property type="entry name" value="4-PPantetheinyl_Trfase_dom_sf"/>
</dbReference>
<dbReference type="SUPFAM" id="SSF56214">
    <property type="entry name" value="4'-phosphopantetheinyl transferase"/>
    <property type="match status" value="2"/>
</dbReference>
<dbReference type="InterPro" id="IPR008278">
    <property type="entry name" value="4-PPantetheinyl_Trfase_dom"/>
</dbReference>
<dbReference type="InterPro" id="IPR050559">
    <property type="entry name" value="P-Pant_transferase_sf"/>
</dbReference>
<feature type="domain" description="4'-phosphopantetheinyl transferase N-terminal" evidence="4">
    <location>
        <begin position="29"/>
        <end position="110"/>
    </location>
</feature>
<evidence type="ECO:0000259" key="3">
    <source>
        <dbReference type="Pfam" id="PF01648"/>
    </source>
</evidence>